<reference evidence="1" key="1">
    <citation type="submission" date="2023-11" db="EMBL/GenBank/DDBJ databases">
        <authorList>
            <person name="Poullet M."/>
        </authorList>
    </citation>
    <scope>NUCLEOTIDE SEQUENCE</scope>
    <source>
        <strain evidence="1">E1834</strain>
    </source>
</reference>
<evidence type="ECO:0000313" key="1">
    <source>
        <dbReference type="EMBL" id="CAK5074048.1"/>
    </source>
</evidence>
<comment type="caution">
    <text evidence="1">The sequence shown here is derived from an EMBL/GenBank/DDBJ whole genome shotgun (WGS) entry which is preliminary data.</text>
</comment>
<dbReference type="Proteomes" id="UP001497535">
    <property type="component" value="Unassembled WGS sequence"/>
</dbReference>
<organism evidence="1 2">
    <name type="scientific">Meloidogyne enterolobii</name>
    <name type="common">Root-knot nematode worm</name>
    <name type="synonym">Meloidogyne mayaguensis</name>
    <dbReference type="NCBI Taxonomy" id="390850"/>
    <lineage>
        <taxon>Eukaryota</taxon>
        <taxon>Metazoa</taxon>
        <taxon>Ecdysozoa</taxon>
        <taxon>Nematoda</taxon>
        <taxon>Chromadorea</taxon>
        <taxon>Rhabditida</taxon>
        <taxon>Tylenchina</taxon>
        <taxon>Tylenchomorpha</taxon>
        <taxon>Tylenchoidea</taxon>
        <taxon>Meloidogynidae</taxon>
        <taxon>Meloidogyninae</taxon>
        <taxon>Meloidogyne</taxon>
    </lineage>
</organism>
<evidence type="ECO:0000313" key="2">
    <source>
        <dbReference type="Proteomes" id="UP001497535"/>
    </source>
</evidence>
<proteinExistence type="predicted"/>
<keyword evidence="2" id="KW-1185">Reference proteome</keyword>
<protein>
    <submittedName>
        <fullName evidence="1">Uncharacterized protein</fullName>
    </submittedName>
</protein>
<dbReference type="EMBL" id="CAVMJV010000024">
    <property type="protein sequence ID" value="CAK5074048.1"/>
    <property type="molecule type" value="Genomic_DNA"/>
</dbReference>
<gene>
    <name evidence="1" type="ORF">MENTE1834_LOCUS20748</name>
</gene>
<sequence length="64" mass="7489">MGGRIQVVDEFPADLKYIVVEPYRYDAKRHQERMVLARESNGNERNTVKILTCGILFILTFLFL</sequence>
<accession>A0ACB0Z648</accession>
<name>A0ACB0Z648_MELEN</name>